<gene>
    <name evidence="2" type="ORF">Dform_02044</name>
</gene>
<dbReference type="Proteomes" id="UP000185934">
    <property type="component" value="Chromosome"/>
</dbReference>
<feature type="transmembrane region" description="Helical" evidence="1">
    <location>
        <begin position="186"/>
        <end position="203"/>
    </location>
</feature>
<reference evidence="3" key="1">
    <citation type="submission" date="2016-11" db="EMBL/GenBank/DDBJ databases">
        <title>Dehalogenimonas formicexedens sp. nov., a chlorinated alkane respiring bacterium isolated from contaminated groundwater.</title>
        <authorList>
            <person name="Key T.A."/>
            <person name="Bowman K.S."/>
            <person name="Lee I."/>
            <person name="Chun J."/>
            <person name="Albuquerque L."/>
            <person name="da Costa M.S."/>
            <person name="Rainey F.A."/>
            <person name="Moe W.M."/>
        </authorList>
    </citation>
    <scope>NUCLEOTIDE SEQUENCE [LARGE SCALE GENOMIC DNA]</scope>
    <source>
        <strain evidence="3">NSZ-14</strain>
    </source>
</reference>
<keyword evidence="1" id="KW-0812">Transmembrane</keyword>
<dbReference type="RefSeq" id="WP_076004857.1">
    <property type="nucleotide sequence ID" value="NZ_CP018258.1"/>
</dbReference>
<feature type="transmembrane region" description="Helical" evidence="1">
    <location>
        <begin position="20"/>
        <end position="38"/>
    </location>
</feature>
<feature type="transmembrane region" description="Helical" evidence="1">
    <location>
        <begin position="152"/>
        <end position="174"/>
    </location>
</feature>
<feature type="transmembrane region" description="Helical" evidence="1">
    <location>
        <begin position="82"/>
        <end position="99"/>
    </location>
</feature>
<feature type="transmembrane region" description="Helical" evidence="1">
    <location>
        <begin position="58"/>
        <end position="76"/>
    </location>
</feature>
<keyword evidence="1" id="KW-0472">Membrane</keyword>
<dbReference type="KEGG" id="dfo:Dform_02044"/>
<dbReference type="AlphaFoldDB" id="A0A1P8FA81"/>
<evidence type="ECO:0000313" key="2">
    <source>
        <dbReference type="EMBL" id="APV45353.1"/>
    </source>
</evidence>
<sequence>MVEQSNDVLIRSYLTLRKAVGIIGISLPFVLVIGKWLFESPGIQNSISSYYYTGMRNIFVGSLCAIGVFLFSYRGYKGDGPAGIMACMFSIGVALFPATPEMQPSDLAKTIGTFHLIFAAGMFLTLAYFSLFLFTKTDPTQTPTPRKLERNIVYRICGWVILGCILIMLLGGILPKNDSINALHPTFWLESIAIVAFGVSWLVKGEAILGDLPPNR</sequence>
<evidence type="ECO:0008006" key="4">
    <source>
        <dbReference type="Google" id="ProtNLM"/>
    </source>
</evidence>
<organism evidence="2 3">
    <name type="scientific">Dehalogenimonas formicexedens</name>
    <dbReference type="NCBI Taxonomy" id="1839801"/>
    <lineage>
        <taxon>Bacteria</taxon>
        <taxon>Bacillati</taxon>
        <taxon>Chloroflexota</taxon>
        <taxon>Dehalococcoidia</taxon>
        <taxon>Dehalococcoidales</taxon>
        <taxon>Dehalococcoidaceae</taxon>
        <taxon>Dehalogenimonas</taxon>
    </lineage>
</organism>
<feature type="transmembrane region" description="Helical" evidence="1">
    <location>
        <begin position="111"/>
        <end position="132"/>
    </location>
</feature>
<accession>A0A1P8FA81</accession>
<dbReference type="EMBL" id="CP018258">
    <property type="protein sequence ID" value="APV45353.1"/>
    <property type="molecule type" value="Genomic_DNA"/>
</dbReference>
<name>A0A1P8FA81_9CHLR</name>
<protein>
    <recommendedName>
        <fullName evidence="4">DUF998 domain-containing protein</fullName>
    </recommendedName>
</protein>
<proteinExistence type="predicted"/>
<dbReference type="OrthoDB" id="9803163at2"/>
<keyword evidence="3" id="KW-1185">Reference proteome</keyword>
<keyword evidence="1" id="KW-1133">Transmembrane helix</keyword>
<evidence type="ECO:0000313" key="3">
    <source>
        <dbReference type="Proteomes" id="UP000185934"/>
    </source>
</evidence>
<evidence type="ECO:0000256" key="1">
    <source>
        <dbReference type="SAM" id="Phobius"/>
    </source>
</evidence>